<proteinExistence type="predicted"/>
<evidence type="ECO:0000313" key="4">
    <source>
        <dbReference type="WBParaSite" id="SSLN_0000770001-mRNA-1"/>
    </source>
</evidence>
<reference evidence="4" key="1">
    <citation type="submission" date="2016-06" db="UniProtKB">
        <authorList>
            <consortium name="WormBaseParasite"/>
        </authorList>
    </citation>
    <scope>IDENTIFICATION</scope>
</reference>
<dbReference type="Proteomes" id="UP000275846">
    <property type="component" value="Unassembled WGS sequence"/>
</dbReference>
<evidence type="ECO:0000313" key="3">
    <source>
        <dbReference type="Proteomes" id="UP000275846"/>
    </source>
</evidence>
<name>A0A183ST74_SCHSO</name>
<sequence>MVYCRETFGALVMLIEPYLTKALVSLPQYLTAGPDGRVLLWESRGISSTEPRLRPQSKEALQANQSPFDQADRAAAKKANNPVAALLAAARAYNAALKMSTGQAAQSIPGLPL</sequence>
<gene>
    <name evidence="2" type="ORF">SSLN_LOCUS7422</name>
</gene>
<evidence type="ECO:0000256" key="1">
    <source>
        <dbReference type="SAM" id="MobiDB-lite"/>
    </source>
</evidence>
<accession>A0A183ST74</accession>
<dbReference type="WBParaSite" id="SSLN_0000770001-mRNA-1">
    <property type="protein sequence ID" value="SSLN_0000770001-mRNA-1"/>
    <property type="gene ID" value="SSLN_0000770001"/>
</dbReference>
<keyword evidence="3" id="KW-1185">Reference proteome</keyword>
<dbReference type="AlphaFoldDB" id="A0A183ST74"/>
<organism evidence="4">
    <name type="scientific">Schistocephalus solidus</name>
    <name type="common">Tapeworm</name>
    <dbReference type="NCBI Taxonomy" id="70667"/>
    <lineage>
        <taxon>Eukaryota</taxon>
        <taxon>Metazoa</taxon>
        <taxon>Spiralia</taxon>
        <taxon>Lophotrochozoa</taxon>
        <taxon>Platyhelminthes</taxon>
        <taxon>Cestoda</taxon>
        <taxon>Eucestoda</taxon>
        <taxon>Diphyllobothriidea</taxon>
        <taxon>Diphyllobothriidae</taxon>
        <taxon>Schistocephalus</taxon>
    </lineage>
</organism>
<dbReference type="EMBL" id="UYSU01034135">
    <property type="protein sequence ID" value="VDL93807.1"/>
    <property type="molecule type" value="Genomic_DNA"/>
</dbReference>
<feature type="region of interest" description="Disordered" evidence="1">
    <location>
        <begin position="47"/>
        <end position="67"/>
    </location>
</feature>
<reference evidence="2 3" key="2">
    <citation type="submission" date="2018-11" db="EMBL/GenBank/DDBJ databases">
        <authorList>
            <consortium name="Pathogen Informatics"/>
        </authorList>
    </citation>
    <scope>NUCLEOTIDE SEQUENCE [LARGE SCALE GENOMIC DNA]</scope>
    <source>
        <strain evidence="2 3">NST_G2</strain>
    </source>
</reference>
<evidence type="ECO:0000313" key="2">
    <source>
        <dbReference type="EMBL" id="VDL93807.1"/>
    </source>
</evidence>
<protein>
    <submittedName>
        <fullName evidence="4">Pyocin</fullName>
    </submittedName>
</protein>